<dbReference type="AlphaFoldDB" id="A0AAW6U826"/>
<dbReference type="RefSeq" id="WP_282839356.1">
    <property type="nucleotide sequence ID" value="NZ_JASCXW010000013.1"/>
</dbReference>
<comment type="caution">
    <text evidence="2">The sequence shown here is derived from an EMBL/GenBank/DDBJ whole genome shotgun (WGS) entry which is preliminary data.</text>
</comment>
<feature type="domain" description="Xylose isomerase-like TIM barrel" evidence="1">
    <location>
        <begin position="41"/>
        <end position="233"/>
    </location>
</feature>
<organism evidence="2 3">
    <name type="scientific">Peloplasma aerotolerans</name>
    <dbReference type="NCBI Taxonomy" id="3044389"/>
    <lineage>
        <taxon>Bacteria</taxon>
        <taxon>Bacillati</taxon>
        <taxon>Mycoplasmatota</taxon>
        <taxon>Mollicutes</taxon>
        <taxon>Acholeplasmatales</taxon>
        <taxon>Acholeplasmataceae</taxon>
        <taxon>Peloplasma</taxon>
    </lineage>
</organism>
<dbReference type="EMBL" id="JASCXW010000013">
    <property type="protein sequence ID" value="MDI6452930.1"/>
    <property type="molecule type" value="Genomic_DNA"/>
</dbReference>
<dbReference type="Pfam" id="PF01261">
    <property type="entry name" value="AP_endonuc_2"/>
    <property type="match status" value="1"/>
</dbReference>
<evidence type="ECO:0000259" key="1">
    <source>
        <dbReference type="Pfam" id="PF01261"/>
    </source>
</evidence>
<gene>
    <name evidence="2" type="ORF">QJ521_05085</name>
</gene>
<sequence>MRPIITGFLDHDGTLSFDEQIELVNKHKLSSICLRQYNQKPLIELKDGEIKKMIASLKEQKIKVAIIDTNNRSFDIYDDRKHDETLDEFKYMVKLSDKLKVTHLFFKLPKFNNVIEEYETIEKRLTPFIDVATRHNKKIILLPVNSYKANIYAYILKKMKTNILSVAFDPVAIMLNNEPTTTAYRMLKKKIGAFMTVDADHQGVPKLIGYGKTDIIPLFKKLLRDRYSGYLLIDNKFKQTVFKPEPIKQGFFKKLFSVEKKKIENQLNDLSKKIFPNEETKNVTYDDILENQIKVLKVIFK</sequence>
<accession>A0AAW6U826</accession>
<proteinExistence type="predicted"/>
<dbReference type="Gene3D" id="3.20.20.150">
    <property type="entry name" value="Divalent-metal-dependent TIM barrel enzymes"/>
    <property type="match status" value="1"/>
</dbReference>
<evidence type="ECO:0000313" key="2">
    <source>
        <dbReference type="EMBL" id="MDI6452930.1"/>
    </source>
</evidence>
<protein>
    <submittedName>
        <fullName evidence="2">TIM barrel protein</fullName>
    </submittedName>
</protein>
<dbReference type="InterPro" id="IPR036237">
    <property type="entry name" value="Xyl_isomerase-like_sf"/>
</dbReference>
<dbReference type="InterPro" id="IPR013022">
    <property type="entry name" value="Xyl_isomerase-like_TIM-brl"/>
</dbReference>
<dbReference type="SUPFAM" id="SSF51658">
    <property type="entry name" value="Xylose isomerase-like"/>
    <property type="match status" value="1"/>
</dbReference>
<name>A0AAW6U826_9MOLU</name>
<reference evidence="2" key="1">
    <citation type="submission" date="2023-05" db="EMBL/GenBank/DDBJ databases">
        <title>Mariniplasma microaerophilum sp. nov., a novel anaerobic mollicute isolated from terrestrial mud volcano, Taman Peninsula, Russia.</title>
        <authorList>
            <person name="Khomyakova M.A."/>
            <person name="Merkel A.Y."/>
            <person name="Slobodkin A.I."/>
        </authorList>
    </citation>
    <scope>NUCLEOTIDE SEQUENCE</scope>
    <source>
        <strain evidence="2">M4Ah</strain>
    </source>
</reference>
<evidence type="ECO:0000313" key="3">
    <source>
        <dbReference type="Proteomes" id="UP001431532"/>
    </source>
</evidence>
<dbReference type="Proteomes" id="UP001431532">
    <property type="component" value="Unassembled WGS sequence"/>
</dbReference>
<keyword evidence="3" id="KW-1185">Reference proteome</keyword>